<dbReference type="GO" id="GO:0005634">
    <property type="term" value="C:nucleus"/>
    <property type="evidence" value="ECO:0007669"/>
    <property type="project" value="TreeGrafter"/>
</dbReference>
<dbReference type="InterPro" id="IPR018502">
    <property type="entry name" value="Annexin_repeat"/>
</dbReference>
<gene>
    <name evidence="5" type="ORF">BZ3500_MVSOF-1268-A1-R1_CHR11-2G03390</name>
</gene>
<dbReference type="Proteomes" id="UP000249723">
    <property type="component" value="Unassembled WGS sequence"/>
</dbReference>
<keyword evidence="3" id="KW-0041">Annexin</keyword>
<evidence type="ECO:0000256" key="4">
    <source>
        <dbReference type="SAM" id="MobiDB-lite"/>
    </source>
</evidence>
<dbReference type="InterPro" id="IPR037104">
    <property type="entry name" value="Annexin_sf"/>
</dbReference>
<evidence type="ECO:0000256" key="1">
    <source>
        <dbReference type="ARBA" id="ARBA00007831"/>
    </source>
</evidence>
<dbReference type="GO" id="GO:0005886">
    <property type="term" value="C:plasma membrane"/>
    <property type="evidence" value="ECO:0007669"/>
    <property type="project" value="TreeGrafter"/>
</dbReference>
<evidence type="ECO:0000313" key="6">
    <source>
        <dbReference type="Proteomes" id="UP000249723"/>
    </source>
</evidence>
<reference evidence="6" key="1">
    <citation type="submission" date="2016-10" db="EMBL/GenBank/DDBJ databases">
        <authorList>
            <person name="Jeantristanb JTB J.-T."/>
            <person name="Ricardo R."/>
        </authorList>
    </citation>
    <scope>NUCLEOTIDE SEQUENCE [LARGE SCALE GENOMIC DNA]</scope>
</reference>
<dbReference type="GO" id="GO:0005544">
    <property type="term" value="F:calcium-dependent phospholipid binding"/>
    <property type="evidence" value="ECO:0007669"/>
    <property type="project" value="InterPro"/>
</dbReference>
<proteinExistence type="inferred from homology"/>
<keyword evidence="6" id="KW-1185">Reference proteome</keyword>
<dbReference type="STRING" id="289078.A0A2X0LEF0"/>
<dbReference type="AlphaFoldDB" id="A0A2X0LEF0"/>
<sequence length="620" mass="68601">MSAYPNQQPGYNNHCEYLNAVVPSARCRSMRSLFLAWHCSSGHAQGPHDDRNAPEISTPKTSQPHCRWGRERDEEPQSDRRRVTRTPESTMPSLIDADRTHALTSKLGQTARPQQASPSTALLSSSTVRRHLRANKLTAKRPHQASSSLMVSNLNMVHPRRSSNNTVFHPKDTTVILHQPDNTVSLQRDSTDSRQLRPEHMAHLRHNRATAHLRVRDTYGAPPPNQYGQPAAPGGYAPQAGYAAPAPIPHTYLGTRIHPSENPLLPAQKKLRANQVVDGYDPAKDVETIKKACKGFGTSEDKITAVVTALPAVRIPPLIYAYKAREGKDMIKLLEKELRGNYETLILQILAGPLMGDVELVKDACKGLGTNEMILTEVLIGRTPLAMDLLKAAFQAHTGKSMEKEVLDELSMKTKSAMAVALLGNWKDQPNMGRTPENEAGQGGAGGIGGFVSAAPAQLNQQMVQDDAQQLKKAIQVHVTGEVSIDQQHVSSIVFARSPAHLQAVQTQYKTLTRAALTHNIKRCVDGHLKEMYLFALEGGKRDTNGCWRDAKRLHDAMAGLGTKDLLLIMRIVRAHWDRQRFQQLKGAYRQKYSRELLTDVMKETSGDYRDALIALINAP</sequence>
<dbReference type="PANTHER" id="PTHR10502">
    <property type="entry name" value="ANNEXIN"/>
    <property type="match status" value="1"/>
</dbReference>
<dbReference type="SMART" id="SM00335">
    <property type="entry name" value="ANX"/>
    <property type="match status" value="3"/>
</dbReference>
<dbReference type="PRINTS" id="PR00196">
    <property type="entry name" value="ANNEXIN"/>
</dbReference>
<dbReference type="SUPFAM" id="SSF47874">
    <property type="entry name" value="Annexin"/>
    <property type="match status" value="1"/>
</dbReference>
<accession>A0A2X0LEF0</accession>
<organism evidence="5 6">
    <name type="scientific">Microbotryum saponariae</name>
    <dbReference type="NCBI Taxonomy" id="289078"/>
    <lineage>
        <taxon>Eukaryota</taxon>
        <taxon>Fungi</taxon>
        <taxon>Dikarya</taxon>
        <taxon>Basidiomycota</taxon>
        <taxon>Pucciniomycotina</taxon>
        <taxon>Microbotryomycetes</taxon>
        <taxon>Microbotryales</taxon>
        <taxon>Microbotryaceae</taxon>
        <taxon>Microbotryum</taxon>
    </lineage>
</organism>
<dbReference type="PROSITE" id="PS51897">
    <property type="entry name" value="ANNEXIN_2"/>
    <property type="match status" value="3"/>
</dbReference>
<feature type="region of interest" description="Disordered" evidence="4">
    <location>
        <begin position="42"/>
        <end position="90"/>
    </location>
</feature>
<name>A0A2X0LEF0_9BASI</name>
<feature type="region of interest" description="Disordered" evidence="4">
    <location>
        <begin position="428"/>
        <end position="447"/>
    </location>
</feature>
<dbReference type="PANTHER" id="PTHR10502:SF102">
    <property type="entry name" value="ANNEXIN B11"/>
    <property type="match status" value="1"/>
</dbReference>
<dbReference type="EMBL" id="FMWP01000061">
    <property type="protein sequence ID" value="SCZ95261.1"/>
    <property type="molecule type" value="Genomic_DNA"/>
</dbReference>
<dbReference type="Pfam" id="PF00191">
    <property type="entry name" value="Annexin"/>
    <property type="match status" value="4"/>
</dbReference>
<evidence type="ECO:0000313" key="5">
    <source>
        <dbReference type="EMBL" id="SCZ95261.1"/>
    </source>
</evidence>
<protein>
    <submittedName>
        <fullName evidence="5">BZ3500_MvSof-1268-A1-R1_Chr11-2g03390 protein</fullName>
    </submittedName>
</protein>
<dbReference type="GO" id="GO:0005509">
    <property type="term" value="F:calcium ion binding"/>
    <property type="evidence" value="ECO:0007669"/>
    <property type="project" value="InterPro"/>
</dbReference>
<evidence type="ECO:0000256" key="2">
    <source>
        <dbReference type="ARBA" id="ARBA00022737"/>
    </source>
</evidence>
<feature type="compositionally biased region" description="Basic and acidic residues" evidence="4">
    <location>
        <begin position="68"/>
        <end position="81"/>
    </location>
</feature>
<dbReference type="OrthoDB" id="37886at2759"/>
<dbReference type="GO" id="GO:0005737">
    <property type="term" value="C:cytoplasm"/>
    <property type="evidence" value="ECO:0007669"/>
    <property type="project" value="TreeGrafter"/>
</dbReference>
<dbReference type="Gene3D" id="1.10.220.10">
    <property type="entry name" value="Annexin"/>
    <property type="match status" value="4"/>
</dbReference>
<dbReference type="InterPro" id="IPR001464">
    <property type="entry name" value="Annexin"/>
</dbReference>
<dbReference type="GO" id="GO:0001786">
    <property type="term" value="F:phosphatidylserine binding"/>
    <property type="evidence" value="ECO:0007669"/>
    <property type="project" value="TreeGrafter"/>
</dbReference>
<keyword evidence="2" id="KW-0677">Repeat</keyword>
<comment type="similarity">
    <text evidence="1">Belongs to the annexin family.</text>
</comment>
<dbReference type="GO" id="GO:0012506">
    <property type="term" value="C:vesicle membrane"/>
    <property type="evidence" value="ECO:0007669"/>
    <property type="project" value="TreeGrafter"/>
</dbReference>
<evidence type="ECO:0000256" key="3">
    <source>
        <dbReference type="ARBA" id="ARBA00023216"/>
    </source>
</evidence>